<dbReference type="Proteomes" id="UP000093053">
    <property type="component" value="Chromosome"/>
</dbReference>
<dbReference type="OrthoDB" id="3512096at2"/>
<protein>
    <submittedName>
        <fullName evidence="1">Uncharacterized protein</fullName>
    </submittedName>
</protein>
<dbReference type="KEGG" id="led:BBK82_05970"/>
<name>A0A1B2HD89_9PSEU</name>
<dbReference type="AlphaFoldDB" id="A0A1B2HD89"/>
<dbReference type="EMBL" id="CP016793">
    <property type="protein sequence ID" value="ANZ35694.1"/>
    <property type="molecule type" value="Genomic_DNA"/>
</dbReference>
<evidence type="ECO:0000313" key="2">
    <source>
        <dbReference type="Proteomes" id="UP000093053"/>
    </source>
</evidence>
<proteinExistence type="predicted"/>
<gene>
    <name evidence="1" type="ORF">BBK82_05970</name>
</gene>
<evidence type="ECO:0000313" key="1">
    <source>
        <dbReference type="EMBL" id="ANZ35694.1"/>
    </source>
</evidence>
<organism evidence="1 2">
    <name type="scientific">Lentzea guizhouensis</name>
    <dbReference type="NCBI Taxonomy" id="1586287"/>
    <lineage>
        <taxon>Bacteria</taxon>
        <taxon>Bacillati</taxon>
        <taxon>Actinomycetota</taxon>
        <taxon>Actinomycetes</taxon>
        <taxon>Pseudonocardiales</taxon>
        <taxon>Pseudonocardiaceae</taxon>
        <taxon>Lentzea</taxon>
    </lineage>
</organism>
<dbReference type="RefSeq" id="WP_065914103.1">
    <property type="nucleotide sequence ID" value="NZ_CP016793.1"/>
</dbReference>
<accession>A0A1B2HD89</accession>
<keyword evidence="2" id="KW-1185">Reference proteome</keyword>
<sequence length="635" mass="69524">MFEGRTRLRGLVKGLVEAVDAGATPVLVVEGCGGSGKTALLTQTVLEWQDKTPTVLVRPRELRVDDEDGPAGAVRPVLAAVLLGLSAEVPGYPLSFERVLLAQIAMRVEVEGLDQDAALDELNRQTNNYRERNLRDLVRDLAATAGSLIQLPLDPAPVVNRISDYLGGMLESSRRASNFRWSRQALEWFGHQDQGLGLNADRARLRLSAQARSQDPDVRRDVDDLLVAALLADLRHSLARVSTRRHNVVMLLDDGDIAVATTFLRALLRVRRAVADRARGGDAAPPDPLLVVTTSGGLLAEELAEDELPEPRTVTESEVDRSLITEARVWVRIRSEDLTGKDVVQLAKGHLWPDDLAASTVGKVVHRLSRGHPKSVDTLLRRLHDEPSLTRDPAKLLRGAENALLEPFVREFSAGDRANKHHLRALVTLSAALTKLEAQTLAPLLPDPVGLDSPLYSSPTLWTPGDTAQQQLPPLVRYLGMRLLSARSDADEASWDKVVGRLRDHAGGEGPRLRHTLLLGDRAAVAEELLESLGDMATGDWLTLFDLVTSDVNPRETAPESIGTAQRGSDLAHAHRLLGVVPAFDHDPCGTDPDVLQDLAAHVAQALRQLSNRAQDPALLLRRAQRYERFGRNYR</sequence>
<reference evidence="1 2" key="1">
    <citation type="submission" date="2016-07" db="EMBL/GenBank/DDBJ databases">
        <title>Complete genome sequence of the Lentzea guizhouensis DHS C013.</title>
        <authorList>
            <person name="Cao C."/>
        </authorList>
    </citation>
    <scope>NUCLEOTIDE SEQUENCE [LARGE SCALE GENOMIC DNA]</scope>
    <source>
        <strain evidence="1 2">DHS C013</strain>
    </source>
</reference>